<organism evidence="13">
    <name type="scientific">Mycoplasmopsis pulmonis (strain UAB CTIP)</name>
    <name type="common">Mycoplasma pulmonis</name>
    <dbReference type="NCBI Taxonomy" id="272635"/>
    <lineage>
        <taxon>Bacteria</taxon>
        <taxon>Bacillati</taxon>
        <taxon>Mycoplasmatota</taxon>
        <taxon>Mycoplasmoidales</taxon>
        <taxon>Metamycoplasmataceae</taxon>
        <taxon>Mycoplasmopsis</taxon>
    </lineage>
</organism>
<keyword evidence="7" id="KW-0406">Ion transport</keyword>
<dbReference type="GO" id="GO:0005524">
    <property type="term" value="F:ATP binding"/>
    <property type="evidence" value="ECO:0007669"/>
    <property type="project" value="UniProtKB-KW"/>
</dbReference>
<dbReference type="AlphaFoldDB" id="Q98PM3"/>
<keyword evidence="12" id="KW-0378">Hydrolase</keyword>
<dbReference type="GO" id="GO:0045259">
    <property type="term" value="C:proton-transporting ATP synthase complex"/>
    <property type="evidence" value="ECO:0007669"/>
    <property type="project" value="UniProtKB-KW"/>
</dbReference>
<keyword evidence="13" id="KW-1185">Reference proteome</keyword>
<dbReference type="PANTHER" id="PTHR15184:SF71">
    <property type="entry name" value="ATP SYNTHASE SUBUNIT BETA, MITOCHONDRIAL"/>
    <property type="match status" value="1"/>
</dbReference>
<dbReference type="SUPFAM" id="SSF50615">
    <property type="entry name" value="N-terminal domain of alpha and beta subunits of F1 ATP synthase"/>
    <property type="match status" value="1"/>
</dbReference>
<protein>
    <submittedName>
        <fullName evidence="12">ATP SYNTHASE BETA CHAIN</fullName>
        <ecNumber evidence="12">3.6.1.34</ecNumber>
    </submittedName>
</protein>
<dbReference type="InterPro" id="IPR036121">
    <property type="entry name" value="ATPase_F1/V1/A1_a/bsu_N_sf"/>
</dbReference>
<keyword evidence="4" id="KW-0547">Nucleotide-binding</keyword>
<dbReference type="Proteomes" id="UP000000528">
    <property type="component" value="Chromosome"/>
</dbReference>
<evidence type="ECO:0000256" key="7">
    <source>
        <dbReference type="ARBA" id="ARBA00023065"/>
    </source>
</evidence>
<evidence type="ECO:0000256" key="6">
    <source>
        <dbReference type="ARBA" id="ARBA00022967"/>
    </source>
</evidence>
<dbReference type="SMART" id="SM00382">
    <property type="entry name" value="AAA"/>
    <property type="match status" value="1"/>
</dbReference>
<dbReference type="Gene3D" id="1.10.1140.10">
    <property type="entry name" value="Bovine Mitochondrial F1-atpase, Atp Synthase Beta Chain, Chain D, domain 3"/>
    <property type="match status" value="1"/>
</dbReference>
<gene>
    <name evidence="12" type="ordered locus">MYPU_6990</name>
</gene>
<dbReference type="EC" id="3.6.1.34" evidence="12"/>
<evidence type="ECO:0000256" key="4">
    <source>
        <dbReference type="ARBA" id="ARBA00022741"/>
    </source>
</evidence>
<dbReference type="EMBL" id="AL445565">
    <property type="protein sequence ID" value="CAC13872.1"/>
    <property type="molecule type" value="Genomic_DNA"/>
</dbReference>
<dbReference type="GO" id="GO:0046933">
    <property type="term" value="F:proton-transporting ATP synthase activity, rotational mechanism"/>
    <property type="evidence" value="ECO:0007669"/>
    <property type="project" value="TreeGrafter"/>
</dbReference>
<dbReference type="SUPFAM" id="SSF52540">
    <property type="entry name" value="P-loop containing nucleoside triphosphate hydrolases"/>
    <property type="match status" value="1"/>
</dbReference>
<dbReference type="InterPro" id="IPR027417">
    <property type="entry name" value="P-loop_NTPase"/>
</dbReference>
<evidence type="ECO:0000259" key="11">
    <source>
        <dbReference type="SMART" id="SM00382"/>
    </source>
</evidence>
<evidence type="ECO:0000313" key="12">
    <source>
        <dbReference type="EMBL" id="CAC13872.1"/>
    </source>
</evidence>
<dbReference type="eggNOG" id="COG0055">
    <property type="taxonomic scope" value="Bacteria"/>
</dbReference>
<dbReference type="InterPro" id="IPR055190">
    <property type="entry name" value="ATP-synt_VA_C"/>
</dbReference>
<dbReference type="Pfam" id="PF22919">
    <property type="entry name" value="ATP-synt_VA_C"/>
    <property type="match status" value="1"/>
</dbReference>
<dbReference type="Pfam" id="PF00006">
    <property type="entry name" value="ATP-synt_ab"/>
    <property type="match status" value="1"/>
</dbReference>
<sequence length="468" mass="52335">MKGIVVKIWTNVIQVKFEKSQQKPKVDQIILVGSENNVYMIKNIISEDEVRAILIKTSQRVFIGQVVLNTMKKLEVPVGKSSMNKVFDILGNCLNDKSAKNLLKVEIDSTITKSKNLEIKNEILETGIKAIDFFIPILRGSKLGILGGAGVGKTVVMKEIIFNASKFKAPQAQKEKKNTSSIFIGSGERSREGLELYDELKNSKLLDKTVMFISQMNEAPGARMSIVPVGITAAEYLRDREKENVLLFIDNIYRFVQASSEVSATLGKKPSLGGYQPTLDTEVSFVHDRLFLNANGSITTFETVFLPMDDLTDPSAVSIFSHLDSSMVLSRDQAAKNIYPAFDPLASSSSSVNEKIIGTRHFQAILETKNILQKYQELEDIISILGFDELEEDSKIIVKKAFQLQNFFTQRFFTAENFTKEKGVYVPLNETIESVIRILEGKYLKQSPEIFSFVGSNLNIPTDEELGL</sequence>
<dbReference type="KEGG" id="mpu:MYPU_6990"/>
<accession>Q98PM3</accession>
<dbReference type="HOGENOM" id="CLU_022398_0_2_14"/>
<keyword evidence="5" id="KW-0067">ATP-binding</keyword>
<comment type="subcellular location">
    <subcellularLocation>
        <location evidence="1">Membrane</location>
    </subcellularLocation>
</comment>
<evidence type="ECO:0000256" key="10">
    <source>
        <dbReference type="ARBA" id="ARBA00023310"/>
    </source>
</evidence>
<proteinExistence type="inferred from homology"/>
<dbReference type="GO" id="GO:0016787">
    <property type="term" value="F:hydrolase activity"/>
    <property type="evidence" value="ECO:0007669"/>
    <property type="project" value="UniProtKB-KW"/>
</dbReference>
<feature type="domain" description="AAA+ ATPase" evidence="11">
    <location>
        <begin position="139"/>
        <end position="309"/>
    </location>
</feature>
<dbReference type="SUPFAM" id="SSF47917">
    <property type="entry name" value="C-terminal domain of alpha and beta subunits of F1 ATP synthase"/>
    <property type="match status" value="1"/>
</dbReference>
<evidence type="ECO:0000256" key="3">
    <source>
        <dbReference type="ARBA" id="ARBA00022448"/>
    </source>
</evidence>
<dbReference type="InterPro" id="IPR024034">
    <property type="entry name" value="ATPase_F1/V1_b/a_C"/>
</dbReference>
<dbReference type="NCBIfam" id="NF045934">
    <property type="entry name" value="MSC_0618_beta"/>
    <property type="match status" value="1"/>
</dbReference>
<evidence type="ECO:0000256" key="8">
    <source>
        <dbReference type="ARBA" id="ARBA00023136"/>
    </source>
</evidence>
<evidence type="ECO:0000256" key="1">
    <source>
        <dbReference type="ARBA" id="ARBA00004370"/>
    </source>
</evidence>
<evidence type="ECO:0000256" key="2">
    <source>
        <dbReference type="ARBA" id="ARBA00008936"/>
    </source>
</evidence>
<comment type="similarity">
    <text evidence="2">Belongs to the ATPase alpha/beta chains family.</text>
</comment>
<name>Q98PM3_MYCPU</name>
<keyword evidence="8" id="KW-0472">Membrane</keyword>
<reference evidence="12 13" key="1">
    <citation type="journal article" date="2001" name="Nucleic Acids Res.">
        <title>The complete genome sequence of the murine respiratory pathogen Mycoplasma pulmonis.</title>
        <authorList>
            <person name="Chambaud I."/>
            <person name="Heilig R."/>
            <person name="Ferris S."/>
            <person name="Barbe V."/>
            <person name="Samson D."/>
            <person name="Galisson F."/>
            <person name="Moszer I."/>
            <person name="Dybvig K."/>
            <person name="Wroblewski H."/>
            <person name="Viari A."/>
            <person name="Rocha E.P.C."/>
            <person name="Blanchard A."/>
        </authorList>
    </citation>
    <scope>NUCLEOTIDE SEQUENCE [LARGE SCALE GENOMIC DNA]</scope>
    <source>
        <strain evidence="12 13">UAB CTIP</strain>
    </source>
</reference>
<dbReference type="STRING" id="272635.gene:17577310"/>
<keyword evidence="6" id="KW-1278">Translocase</keyword>
<dbReference type="InterPro" id="IPR050053">
    <property type="entry name" value="ATPase_alpha/beta_chains"/>
</dbReference>
<dbReference type="Gene3D" id="3.40.50.300">
    <property type="entry name" value="P-loop containing nucleotide triphosphate hydrolases"/>
    <property type="match status" value="1"/>
</dbReference>
<dbReference type="BioCyc" id="MPUL272635:G1GT6-712-MONOMER"/>
<evidence type="ECO:0000313" key="13">
    <source>
        <dbReference type="Proteomes" id="UP000000528"/>
    </source>
</evidence>
<dbReference type="InterPro" id="IPR000194">
    <property type="entry name" value="ATPase_F1/V1/A1_a/bsu_nucl-bd"/>
</dbReference>
<keyword evidence="9" id="KW-0139">CF(1)</keyword>
<evidence type="ECO:0000256" key="9">
    <source>
        <dbReference type="ARBA" id="ARBA00023196"/>
    </source>
</evidence>
<dbReference type="InterPro" id="IPR003593">
    <property type="entry name" value="AAA+_ATPase"/>
</dbReference>
<dbReference type="PIR" id="C90599">
    <property type="entry name" value="C90599"/>
</dbReference>
<dbReference type="RefSeq" id="WP_010925500.1">
    <property type="nucleotide sequence ID" value="NC_002771.1"/>
</dbReference>
<keyword evidence="3" id="KW-0813">Transport</keyword>
<evidence type="ECO:0000256" key="5">
    <source>
        <dbReference type="ARBA" id="ARBA00022840"/>
    </source>
</evidence>
<dbReference type="PANTHER" id="PTHR15184">
    <property type="entry name" value="ATP SYNTHASE"/>
    <property type="match status" value="1"/>
</dbReference>
<keyword evidence="10" id="KW-0066">ATP synthesis</keyword>